<reference evidence="6 7" key="1">
    <citation type="submission" date="2018-08" db="EMBL/GenBank/DDBJ databases">
        <title>Complete genome of the Arcobacter suis type strain LMG 26152.</title>
        <authorList>
            <person name="Miller W.G."/>
            <person name="Yee E."/>
            <person name="Bono J.L."/>
        </authorList>
    </citation>
    <scope>NUCLEOTIDE SEQUENCE [LARGE SCALE GENOMIC DNA]</scope>
    <source>
        <strain evidence="6 7">CECT 7833</strain>
    </source>
</reference>
<evidence type="ECO:0000256" key="5">
    <source>
        <dbReference type="HAMAP-Rule" id="MF_00787"/>
    </source>
</evidence>
<dbReference type="GO" id="GO:0008168">
    <property type="term" value="F:methyltransferase activity"/>
    <property type="evidence" value="ECO:0007669"/>
    <property type="project" value="UniProtKB-UniRule"/>
</dbReference>
<accession>A0AAD0SRV2</accession>
<dbReference type="InterPro" id="IPR002748">
    <property type="entry name" value="CbiD"/>
</dbReference>
<dbReference type="NCBIfam" id="TIGR00312">
    <property type="entry name" value="cbiD"/>
    <property type="match status" value="1"/>
</dbReference>
<dbReference type="HAMAP" id="MF_00787">
    <property type="entry name" value="CbiD"/>
    <property type="match status" value="1"/>
</dbReference>
<dbReference type="PANTHER" id="PTHR35863:SF1">
    <property type="entry name" value="COBALT-PRECORRIN-5B C(1)-METHYLTRANSFERASE"/>
    <property type="match status" value="1"/>
</dbReference>
<keyword evidence="7" id="KW-1185">Reference proteome</keyword>
<comment type="function">
    <text evidence="5">Catalyzes the methylation of C-1 in cobalt-precorrin-5B to form cobalt-precorrin-6A.</text>
</comment>
<evidence type="ECO:0000256" key="3">
    <source>
        <dbReference type="ARBA" id="ARBA00022679"/>
    </source>
</evidence>
<evidence type="ECO:0000256" key="2">
    <source>
        <dbReference type="ARBA" id="ARBA00022603"/>
    </source>
</evidence>
<protein>
    <recommendedName>
        <fullName evidence="5">Cobalt-precorrin-5B C(1)-methyltransferase</fullName>
        <ecNumber evidence="5">2.1.1.195</ecNumber>
    </recommendedName>
    <alternativeName>
        <fullName evidence="5">Cobalt-precorrin-6A synthase</fullName>
    </alternativeName>
</protein>
<dbReference type="Proteomes" id="UP000263040">
    <property type="component" value="Chromosome"/>
</dbReference>
<dbReference type="AlphaFoldDB" id="A0AAD0SRV2"/>
<comment type="pathway">
    <text evidence="5">Cofactor biosynthesis; adenosylcobalamin biosynthesis; cob(II)yrinate a,c-diamide from sirohydrochlorin (anaerobic route): step 6/10.</text>
</comment>
<dbReference type="PIRSF" id="PIRSF026782">
    <property type="entry name" value="CbiD"/>
    <property type="match status" value="1"/>
</dbReference>
<evidence type="ECO:0000256" key="1">
    <source>
        <dbReference type="ARBA" id="ARBA00022573"/>
    </source>
</evidence>
<evidence type="ECO:0000256" key="4">
    <source>
        <dbReference type="ARBA" id="ARBA00022691"/>
    </source>
</evidence>
<comment type="similarity">
    <text evidence="5">Belongs to the CbiD family.</text>
</comment>
<dbReference type="KEGG" id="asui:ASUIS_1432"/>
<keyword evidence="4 5" id="KW-0949">S-adenosyl-L-methionine</keyword>
<dbReference type="GO" id="GO:0032259">
    <property type="term" value="P:methylation"/>
    <property type="evidence" value="ECO:0007669"/>
    <property type="project" value="UniProtKB-KW"/>
</dbReference>
<keyword evidence="3 5" id="KW-0808">Transferase</keyword>
<dbReference type="EC" id="2.1.1.195" evidence="5"/>
<gene>
    <name evidence="5 6" type="primary">cbiD</name>
    <name evidence="6" type="ORF">ASUIS_1432</name>
</gene>
<dbReference type="InterPro" id="IPR036074">
    <property type="entry name" value="CbiD_sf"/>
</dbReference>
<dbReference type="SUPFAM" id="SSF111342">
    <property type="entry name" value="CbiD-like"/>
    <property type="match status" value="1"/>
</dbReference>
<sequence>MNQEKKVLRKGLTTGVHACCAFSSVLEAFIVTKEFVFGKINKIDNDDLDVTKGCEIVVSISAKKEDLEFNELSLMPQRTQIGTNSLEIYAGIGVGVVTKKGLKIKPDFPAINPVPLENMQKIFEKKVKNLENINIFCTVSVTNGEEIAKQTANAKVGVIGGISILGTTGIVKPVSSTAYIDSVKTEIEFAKQNELEPLIFTLGNSAFRVFKEKYDEGQIVEVANFVYDSIEIANNLEVKKIIFVCGIGKMTKVYQGFKNTHNRFGVIDFERLKEDIKNELAYEVDIESTKTVKGISEELEKVGLINALYSMIERKANEQIKTWFPTSNVEALILEEKEVTGW</sequence>
<evidence type="ECO:0000313" key="6">
    <source>
        <dbReference type="EMBL" id="AXX89914.1"/>
    </source>
</evidence>
<dbReference type="Gene3D" id="3.30.2110.10">
    <property type="entry name" value="CbiD-like"/>
    <property type="match status" value="1"/>
</dbReference>
<keyword evidence="1 5" id="KW-0169">Cobalamin biosynthesis</keyword>
<keyword evidence="2 5" id="KW-0489">Methyltransferase</keyword>
<dbReference type="GO" id="GO:0019251">
    <property type="term" value="P:anaerobic cobalamin biosynthetic process"/>
    <property type="evidence" value="ECO:0007669"/>
    <property type="project" value="UniProtKB-UniRule"/>
</dbReference>
<evidence type="ECO:0000313" key="7">
    <source>
        <dbReference type="Proteomes" id="UP000263040"/>
    </source>
</evidence>
<comment type="catalytic activity">
    <reaction evidence="5">
        <text>Co-precorrin-5B + S-adenosyl-L-methionine = Co-precorrin-6A + S-adenosyl-L-homocysteine</text>
        <dbReference type="Rhea" id="RHEA:26285"/>
        <dbReference type="ChEBI" id="CHEBI:57856"/>
        <dbReference type="ChEBI" id="CHEBI:59789"/>
        <dbReference type="ChEBI" id="CHEBI:60063"/>
        <dbReference type="ChEBI" id="CHEBI:60064"/>
        <dbReference type="EC" id="2.1.1.195"/>
    </reaction>
</comment>
<organism evidence="6 7">
    <name type="scientific">Arcobacter suis CECT 7833</name>
    <dbReference type="NCBI Taxonomy" id="663365"/>
    <lineage>
        <taxon>Bacteria</taxon>
        <taxon>Pseudomonadati</taxon>
        <taxon>Campylobacterota</taxon>
        <taxon>Epsilonproteobacteria</taxon>
        <taxon>Campylobacterales</taxon>
        <taxon>Arcobacteraceae</taxon>
        <taxon>Arcobacter</taxon>
    </lineage>
</organism>
<dbReference type="RefSeq" id="WP_118886438.1">
    <property type="nucleotide sequence ID" value="NZ_CP032100.1"/>
</dbReference>
<proteinExistence type="inferred from homology"/>
<dbReference type="Pfam" id="PF01888">
    <property type="entry name" value="CbiD"/>
    <property type="match status" value="1"/>
</dbReference>
<name>A0AAD0SRV2_9BACT</name>
<dbReference type="PANTHER" id="PTHR35863">
    <property type="entry name" value="COBALT-PRECORRIN-5B C(1)-METHYLTRANSFERASE"/>
    <property type="match status" value="1"/>
</dbReference>
<dbReference type="EMBL" id="CP032100">
    <property type="protein sequence ID" value="AXX89914.1"/>
    <property type="molecule type" value="Genomic_DNA"/>
</dbReference>